<dbReference type="SUPFAM" id="SSF110997">
    <property type="entry name" value="Sporulation related repeat"/>
    <property type="match status" value="1"/>
</dbReference>
<feature type="domain" description="SPOR" evidence="3">
    <location>
        <begin position="195"/>
        <end position="275"/>
    </location>
</feature>
<proteinExistence type="predicted"/>
<dbReference type="PANTHER" id="PTHR38687">
    <property type="entry name" value="CELL DIVISION PROTEIN DEDD-RELATED"/>
    <property type="match status" value="1"/>
</dbReference>
<dbReference type="Proteomes" id="UP000019140">
    <property type="component" value="Unassembled WGS sequence"/>
</dbReference>
<dbReference type="PROSITE" id="PS51724">
    <property type="entry name" value="SPOR"/>
    <property type="match status" value="1"/>
</dbReference>
<dbReference type="EMBL" id="AZHX01001679">
    <property type="protein sequence ID" value="ETX00920.1"/>
    <property type="molecule type" value="Genomic_DNA"/>
</dbReference>
<organism evidence="4 5">
    <name type="scientific">Candidatus Entotheonella gemina</name>
    <dbReference type="NCBI Taxonomy" id="1429439"/>
    <lineage>
        <taxon>Bacteria</taxon>
        <taxon>Pseudomonadati</taxon>
        <taxon>Nitrospinota/Tectimicrobiota group</taxon>
        <taxon>Candidatus Tectimicrobiota</taxon>
        <taxon>Candidatus Entotheonellia</taxon>
        <taxon>Candidatus Entotheonellales</taxon>
        <taxon>Candidatus Entotheonellaceae</taxon>
        <taxon>Candidatus Entotheonella</taxon>
    </lineage>
</organism>
<keyword evidence="5" id="KW-1185">Reference proteome</keyword>
<feature type="transmembrane region" description="Helical" evidence="2">
    <location>
        <begin position="34"/>
        <end position="59"/>
    </location>
</feature>
<dbReference type="PANTHER" id="PTHR38687:SF2">
    <property type="entry name" value="CELL DIVISION PROTEIN FTSN"/>
    <property type="match status" value="1"/>
</dbReference>
<dbReference type="InterPro" id="IPR036680">
    <property type="entry name" value="SPOR-like_sf"/>
</dbReference>
<sequence length="277" mass="30195">MEVSDQAMAADKQVSAASRRRARLSGWVLSQFQVTLAVCGIVVGFLVCFGLGFLSGVWFQTQEHMMPHDDAITLADDQLDRERKAPSPSPGREMTFYSTLTTSRDGTPEPKSQPRTVAAPAPQPEGPRQAAKPAVAVPSAQPRETETPEADKTEKIRSAPLTAAVSPGSSSSEPQVEVPAPSKSKQEGPVASADAPQERFYSVQVGSFRKVEQAYRLQHQLVKKGYQARISLSIVEGKGAWYRVRVGRYADRGSANQTARRLQTKEKIDVLVMRVSS</sequence>
<feature type="compositionally biased region" description="Basic and acidic residues" evidence="1">
    <location>
        <begin position="143"/>
        <end position="157"/>
    </location>
</feature>
<reference evidence="4 5" key="1">
    <citation type="journal article" date="2014" name="Nature">
        <title>An environmental bacterial taxon with a large and distinct metabolic repertoire.</title>
        <authorList>
            <person name="Wilson M.C."/>
            <person name="Mori T."/>
            <person name="Ruckert C."/>
            <person name="Uria A.R."/>
            <person name="Helf M.J."/>
            <person name="Takada K."/>
            <person name="Gernert C."/>
            <person name="Steffens U.A."/>
            <person name="Heycke N."/>
            <person name="Schmitt S."/>
            <person name="Rinke C."/>
            <person name="Helfrich E.J."/>
            <person name="Brachmann A.O."/>
            <person name="Gurgui C."/>
            <person name="Wakimoto T."/>
            <person name="Kracht M."/>
            <person name="Crusemann M."/>
            <person name="Hentschel U."/>
            <person name="Abe I."/>
            <person name="Matsunaga S."/>
            <person name="Kalinowski J."/>
            <person name="Takeyama H."/>
            <person name="Piel J."/>
        </authorList>
    </citation>
    <scope>NUCLEOTIDE SEQUENCE [LARGE SCALE GENOMIC DNA]</scope>
    <source>
        <strain evidence="5">TSY2</strain>
    </source>
</reference>
<evidence type="ECO:0000313" key="4">
    <source>
        <dbReference type="EMBL" id="ETX00920.1"/>
    </source>
</evidence>
<feature type="region of interest" description="Disordered" evidence="1">
    <location>
        <begin position="79"/>
        <end position="195"/>
    </location>
</feature>
<dbReference type="InterPro" id="IPR052521">
    <property type="entry name" value="Cell_div_SPOR-domain"/>
</dbReference>
<protein>
    <recommendedName>
        <fullName evidence="3">SPOR domain-containing protein</fullName>
    </recommendedName>
</protein>
<keyword evidence="2" id="KW-0472">Membrane</keyword>
<name>W4LST1_9BACT</name>
<evidence type="ECO:0000256" key="1">
    <source>
        <dbReference type="SAM" id="MobiDB-lite"/>
    </source>
</evidence>
<accession>W4LST1</accession>
<dbReference type="AlphaFoldDB" id="W4LST1"/>
<evidence type="ECO:0000313" key="5">
    <source>
        <dbReference type="Proteomes" id="UP000019140"/>
    </source>
</evidence>
<dbReference type="GO" id="GO:0042834">
    <property type="term" value="F:peptidoglycan binding"/>
    <property type="evidence" value="ECO:0007669"/>
    <property type="project" value="InterPro"/>
</dbReference>
<dbReference type="HOGENOM" id="CLU_1003577_0_0_7"/>
<dbReference type="Gene3D" id="3.30.70.1070">
    <property type="entry name" value="Sporulation related repeat"/>
    <property type="match status" value="1"/>
</dbReference>
<keyword evidence="2" id="KW-0812">Transmembrane</keyword>
<feature type="compositionally biased region" description="Polar residues" evidence="1">
    <location>
        <begin position="96"/>
        <end position="105"/>
    </location>
</feature>
<evidence type="ECO:0000256" key="2">
    <source>
        <dbReference type="SAM" id="Phobius"/>
    </source>
</evidence>
<keyword evidence="2" id="KW-1133">Transmembrane helix</keyword>
<gene>
    <name evidence="4" type="ORF">ETSY2_38145</name>
</gene>
<evidence type="ECO:0000259" key="3">
    <source>
        <dbReference type="PROSITE" id="PS51724"/>
    </source>
</evidence>
<dbReference type="InterPro" id="IPR007730">
    <property type="entry name" value="SPOR-like_dom"/>
</dbReference>
<dbReference type="Pfam" id="PF05036">
    <property type="entry name" value="SPOR"/>
    <property type="match status" value="1"/>
</dbReference>
<comment type="caution">
    <text evidence="4">The sequence shown here is derived from an EMBL/GenBank/DDBJ whole genome shotgun (WGS) entry which is preliminary data.</text>
</comment>